<protein>
    <submittedName>
        <fullName evidence="1">Uncharacterized protein</fullName>
    </submittedName>
</protein>
<reference evidence="1" key="1">
    <citation type="submission" date="2018-01" db="EMBL/GenBank/DDBJ databases">
        <authorList>
            <person name="Mao J.F."/>
        </authorList>
    </citation>
    <scope>NUCLEOTIDE SEQUENCE</scope>
    <source>
        <strain evidence="1">Huo1</strain>
        <tissue evidence="1">Leaf</tissue>
    </source>
</reference>
<dbReference type="AlphaFoldDB" id="A0A8X8WZK8"/>
<dbReference type="Proteomes" id="UP000298416">
    <property type="component" value="Unassembled WGS sequence"/>
</dbReference>
<evidence type="ECO:0000313" key="1">
    <source>
        <dbReference type="EMBL" id="KAG6402931.1"/>
    </source>
</evidence>
<keyword evidence="2" id="KW-1185">Reference proteome</keyword>
<sequence>MEAIPTAIREADRRHYYPDDVVNVIIQDLQDSNLAETGENNVYIETYPPGDGTRVLEAWAGNPVGRRIWHDFEVFGVLRQFKRRVHARAK</sequence>
<accession>A0A8X8WZK8</accession>
<organism evidence="1">
    <name type="scientific">Salvia splendens</name>
    <name type="common">Scarlet sage</name>
    <dbReference type="NCBI Taxonomy" id="180675"/>
    <lineage>
        <taxon>Eukaryota</taxon>
        <taxon>Viridiplantae</taxon>
        <taxon>Streptophyta</taxon>
        <taxon>Embryophyta</taxon>
        <taxon>Tracheophyta</taxon>
        <taxon>Spermatophyta</taxon>
        <taxon>Magnoliopsida</taxon>
        <taxon>eudicotyledons</taxon>
        <taxon>Gunneridae</taxon>
        <taxon>Pentapetalae</taxon>
        <taxon>asterids</taxon>
        <taxon>lamiids</taxon>
        <taxon>Lamiales</taxon>
        <taxon>Lamiaceae</taxon>
        <taxon>Nepetoideae</taxon>
        <taxon>Mentheae</taxon>
        <taxon>Salviinae</taxon>
        <taxon>Salvia</taxon>
        <taxon>Salvia subgen. Calosphace</taxon>
        <taxon>core Calosphace</taxon>
    </lineage>
</organism>
<dbReference type="EMBL" id="PNBA02000013">
    <property type="protein sequence ID" value="KAG6402931.1"/>
    <property type="molecule type" value="Genomic_DNA"/>
</dbReference>
<comment type="caution">
    <text evidence="1">The sequence shown here is derived from an EMBL/GenBank/DDBJ whole genome shotgun (WGS) entry which is preliminary data.</text>
</comment>
<evidence type="ECO:0000313" key="2">
    <source>
        <dbReference type="Proteomes" id="UP000298416"/>
    </source>
</evidence>
<reference evidence="1" key="2">
    <citation type="submission" date="2020-08" db="EMBL/GenBank/DDBJ databases">
        <title>Plant Genome Project.</title>
        <authorList>
            <person name="Zhang R.-G."/>
        </authorList>
    </citation>
    <scope>NUCLEOTIDE SEQUENCE</scope>
    <source>
        <strain evidence="1">Huo1</strain>
        <tissue evidence="1">Leaf</tissue>
    </source>
</reference>
<gene>
    <name evidence="1" type="ORF">SASPL_135145</name>
</gene>
<name>A0A8X8WZK8_SALSN</name>
<proteinExistence type="predicted"/>